<comment type="similarity">
    <text evidence="2">Belongs to the bacterial solute-binding protein 2 family.</text>
</comment>
<dbReference type="PANTHER" id="PTHR30036">
    <property type="entry name" value="D-XYLOSE-BINDING PERIPLASMIC PROTEIN"/>
    <property type="match status" value="1"/>
</dbReference>
<feature type="domain" description="Periplasmic binding protein" evidence="3">
    <location>
        <begin position="54"/>
        <end position="297"/>
    </location>
</feature>
<dbReference type="AlphaFoldDB" id="A0A7Y0K6V8"/>
<evidence type="ECO:0000256" key="2">
    <source>
        <dbReference type="ARBA" id="ARBA00007639"/>
    </source>
</evidence>
<dbReference type="GO" id="GO:0030288">
    <property type="term" value="C:outer membrane-bounded periplasmic space"/>
    <property type="evidence" value="ECO:0007669"/>
    <property type="project" value="TreeGrafter"/>
</dbReference>
<accession>A0A7Y0K6V8</accession>
<proteinExistence type="inferred from homology"/>
<dbReference type="SUPFAM" id="SSF53822">
    <property type="entry name" value="Periplasmic binding protein-like I"/>
    <property type="match status" value="1"/>
</dbReference>
<reference evidence="4 5" key="1">
    <citation type="submission" date="2020-04" db="EMBL/GenBank/DDBJ databases">
        <title>Bacillus sp. UniB3 isolated from commercial digestive syrup.</title>
        <authorList>
            <person name="Thorat V."/>
            <person name="Kirdat K."/>
            <person name="Tiwarekar B."/>
            <person name="Yadav A."/>
        </authorList>
    </citation>
    <scope>NUCLEOTIDE SEQUENCE [LARGE SCALE GENOMIC DNA]</scope>
    <source>
        <strain evidence="4 5">UniB3</strain>
    </source>
</reference>
<dbReference type="Gene3D" id="3.40.50.2300">
    <property type="match status" value="2"/>
</dbReference>
<organism evidence="4 5">
    <name type="scientific">Niallia alba</name>
    <dbReference type="NCBI Taxonomy" id="2729105"/>
    <lineage>
        <taxon>Bacteria</taxon>
        <taxon>Bacillati</taxon>
        <taxon>Bacillota</taxon>
        <taxon>Bacilli</taxon>
        <taxon>Bacillales</taxon>
        <taxon>Bacillaceae</taxon>
        <taxon>Niallia</taxon>
    </lineage>
</organism>
<evidence type="ECO:0000259" key="3">
    <source>
        <dbReference type="Pfam" id="PF13407"/>
    </source>
</evidence>
<dbReference type="EMBL" id="JABBPK010000001">
    <property type="protein sequence ID" value="NMO76853.1"/>
    <property type="molecule type" value="Genomic_DNA"/>
</dbReference>
<dbReference type="Pfam" id="PF13407">
    <property type="entry name" value="Peripla_BP_4"/>
    <property type="match status" value="1"/>
</dbReference>
<name>A0A7Y0K6V8_9BACI</name>
<dbReference type="InterPro" id="IPR028082">
    <property type="entry name" value="Peripla_BP_I"/>
</dbReference>
<dbReference type="CDD" id="cd19969">
    <property type="entry name" value="PBP1_ABC_sugar_binding-like"/>
    <property type="match status" value="1"/>
</dbReference>
<dbReference type="PANTHER" id="PTHR30036:SF7">
    <property type="entry name" value="ABC TRANSPORTER PERIPLASMIC-BINDING PROTEIN YPHF"/>
    <property type="match status" value="1"/>
</dbReference>
<dbReference type="InterPro" id="IPR025997">
    <property type="entry name" value="SBP_2_dom"/>
</dbReference>
<dbReference type="GO" id="GO:0030246">
    <property type="term" value="F:carbohydrate binding"/>
    <property type="evidence" value="ECO:0007669"/>
    <property type="project" value="TreeGrafter"/>
</dbReference>
<protein>
    <submittedName>
        <fullName evidence="4">Sugar ABC transporter substrate-binding protein</fullName>
    </submittedName>
</protein>
<dbReference type="RefSeq" id="WP_101730286.1">
    <property type="nucleotide sequence ID" value="NZ_JABBPK010000001.1"/>
</dbReference>
<comment type="subcellular location">
    <subcellularLocation>
        <location evidence="1">Cell envelope</location>
    </subcellularLocation>
</comment>
<evidence type="ECO:0000256" key="1">
    <source>
        <dbReference type="ARBA" id="ARBA00004196"/>
    </source>
</evidence>
<evidence type="ECO:0000313" key="5">
    <source>
        <dbReference type="Proteomes" id="UP000588491"/>
    </source>
</evidence>
<gene>
    <name evidence="4" type="ORF">HHU08_07595</name>
</gene>
<comment type="caution">
    <text evidence="4">The sequence shown here is derived from an EMBL/GenBank/DDBJ whole genome shotgun (WGS) entry which is preliminary data.</text>
</comment>
<keyword evidence="5" id="KW-1185">Reference proteome</keyword>
<sequence>MKKLLYVYISVFLLFGIYFYHSHLNAALENTNGIKRERLQGVVNDEYVMVTFMAGIDYWKSVLKGFEDAANELNVSVVYRGGALYDLHEQITILEQVIAKKPAGIAISAINPNDLNATINKAVDMGIPIVLFDSDAPLSNASSFLGTNNYLAGAEAADKMASLINNQGKVAAITLPEQLNHQERTKGFMETMKTKYPKINVVQVLDGEGDQLKSEKVANEIIQKYPDIKGIFVTEANGGVGVADAATKNKKVDLKIISFDVDRKTLDHIENGSISATMAQGTWNMGYWSMQFLFKLHNEKTKNDDHSLPPYVDTGITIVTKENVKEYYAEYTK</sequence>
<evidence type="ECO:0000313" key="4">
    <source>
        <dbReference type="EMBL" id="NMO76853.1"/>
    </source>
</evidence>
<dbReference type="Proteomes" id="UP000588491">
    <property type="component" value="Unassembled WGS sequence"/>
</dbReference>
<dbReference type="InterPro" id="IPR050555">
    <property type="entry name" value="Bact_Solute-Bind_Prot2"/>
</dbReference>